<evidence type="ECO:0000313" key="19">
    <source>
        <dbReference type="EMBL" id="CAD2122203.1"/>
    </source>
</evidence>
<comment type="pathway">
    <text evidence="3 17">Protein modification; protein glycosylation.</text>
</comment>
<dbReference type="AlphaFoldDB" id="A0A6V7THU5"/>
<dbReference type="GO" id="GO:0006493">
    <property type="term" value="P:protein O-linked glycosylation"/>
    <property type="evidence" value="ECO:0007669"/>
    <property type="project" value="TreeGrafter"/>
</dbReference>
<feature type="transmembrane region" description="Helical" evidence="17">
    <location>
        <begin position="12"/>
        <end position="33"/>
    </location>
</feature>
<evidence type="ECO:0000259" key="18">
    <source>
        <dbReference type="SMART" id="SM00458"/>
    </source>
</evidence>
<dbReference type="GO" id="GO:0004653">
    <property type="term" value="F:polypeptide N-acetylgalactosaminyltransferase activity"/>
    <property type="evidence" value="ECO:0007669"/>
    <property type="project" value="UniProtKB-ARBA"/>
</dbReference>
<evidence type="ECO:0000256" key="4">
    <source>
        <dbReference type="ARBA" id="ARBA00005680"/>
    </source>
</evidence>
<keyword evidence="7 17" id="KW-0812">Transmembrane</keyword>
<gene>
    <name evidence="19" type="ORF">MENT_LOCUS71</name>
</gene>
<dbReference type="CDD" id="cd02510">
    <property type="entry name" value="pp-GalNAc-T"/>
    <property type="match status" value="1"/>
</dbReference>
<dbReference type="InterPro" id="IPR001173">
    <property type="entry name" value="Glyco_trans_2-like"/>
</dbReference>
<evidence type="ECO:0000256" key="12">
    <source>
        <dbReference type="ARBA" id="ARBA00023034"/>
    </source>
</evidence>
<evidence type="ECO:0000256" key="2">
    <source>
        <dbReference type="ARBA" id="ARBA00004323"/>
    </source>
</evidence>
<evidence type="ECO:0000256" key="14">
    <source>
        <dbReference type="ARBA" id="ARBA00023157"/>
    </source>
</evidence>
<dbReference type="Gene3D" id="3.90.550.10">
    <property type="entry name" value="Spore Coat Polysaccharide Biosynthesis Protein SpsA, Chain A"/>
    <property type="match status" value="1"/>
</dbReference>
<comment type="caution">
    <text evidence="19">The sequence shown here is derived from an EMBL/GenBank/DDBJ whole genome shotgun (WGS) entry which is preliminary data.</text>
</comment>
<keyword evidence="5 17" id="KW-0328">Glycosyltransferase</keyword>
<reference evidence="19 20" key="1">
    <citation type="submission" date="2020-08" db="EMBL/GenBank/DDBJ databases">
        <authorList>
            <person name="Koutsovoulos G."/>
            <person name="Danchin GJ E."/>
        </authorList>
    </citation>
    <scope>NUCLEOTIDE SEQUENCE [LARGE SCALE GENOMIC DNA]</scope>
</reference>
<keyword evidence="11 17" id="KW-1133">Transmembrane helix</keyword>
<evidence type="ECO:0000256" key="8">
    <source>
        <dbReference type="ARBA" id="ARBA00022723"/>
    </source>
</evidence>
<dbReference type="PROSITE" id="PS50231">
    <property type="entry name" value="RICIN_B_LECTIN"/>
    <property type="match status" value="1"/>
</dbReference>
<dbReference type="Gene3D" id="2.80.10.50">
    <property type="match status" value="1"/>
</dbReference>
<dbReference type="UniPathway" id="UPA00378"/>
<proteinExistence type="inferred from homology"/>
<keyword evidence="16 17" id="KW-0464">Manganese</keyword>
<keyword evidence="12 17" id="KW-0333">Golgi apparatus</keyword>
<evidence type="ECO:0000256" key="9">
    <source>
        <dbReference type="ARBA" id="ARBA00022734"/>
    </source>
</evidence>
<organism evidence="19 20">
    <name type="scientific">Meloidogyne enterolobii</name>
    <name type="common">Root-knot nematode worm</name>
    <name type="synonym">Meloidogyne mayaguensis</name>
    <dbReference type="NCBI Taxonomy" id="390850"/>
    <lineage>
        <taxon>Eukaryota</taxon>
        <taxon>Metazoa</taxon>
        <taxon>Ecdysozoa</taxon>
        <taxon>Nematoda</taxon>
        <taxon>Chromadorea</taxon>
        <taxon>Rhabditida</taxon>
        <taxon>Tylenchina</taxon>
        <taxon>Tylenchomorpha</taxon>
        <taxon>Tylenchoidea</taxon>
        <taxon>Meloidogynidae</taxon>
        <taxon>Meloidogyninae</taxon>
        <taxon>Meloidogyne</taxon>
    </lineage>
</organism>
<dbReference type="SMART" id="SM00458">
    <property type="entry name" value="RICIN"/>
    <property type="match status" value="1"/>
</dbReference>
<evidence type="ECO:0000256" key="7">
    <source>
        <dbReference type="ARBA" id="ARBA00022692"/>
    </source>
</evidence>
<dbReference type="Pfam" id="PF00652">
    <property type="entry name" value="Ricin_B_lectin"/>
    <property type="match status" value="1"/>
</dbReference>
<comment type="similarity">
    <text evidence="4 17">Belongs to the glycosyltransferase 2 family. GalNAc-T subfamily.</text>
</comment>
<accession>A0A6V7THU5</accession>
<dbReference type="GO" id="GO:0046872">
    <property type="term" value="F:metal ion binding"/>
    <property type="evidence" value="ECO:0007669"/>
    <property type="project" value="UniProtKB-KW"/>
</dbReference>
<dbReference type="InterPro" id="IPR035992">
    <property type="entry name" value="Ricin_B-like_lectins"/>
</dbReference>
<protein>
    <recommendedName>
        <fullName evidence="17">Polypeptide N-acetylgalactosaminyltransferase</fullName>
        <ecNumber evidence="17">2.4.1.-</ecNumber>
    </recommendedName>
    <alternativeName>
        <fullName evidence="17">Protein-UDP acetylgalactosaminyltransferase</fullName>
    </alternativeName>
</protein>
<keyword evidence="6 17" id="KW-0808">Transferase</keyword>
<evidence type="ECO:0000256" key="6">
    <source>
        <dbReference type="ARBA" id="ARBA00022679"/>
    </source>
</evidence>
<evidence type="ECO:0000256" key="10">
    <source>
        <dbReference type="ARBA" id="ARBA00022968"/>
    </source>
</evidence>
<evidence type="ECO:0000256" key="17">
    <source>
        <dbReference type="RuleBase" id="RU361242"/>
    </source>
</evidence>
<evidence type="ECO:0000256" key="13">
    <source>
        <dbReference type="ARBA" id="ARBA00023136"/>
    </source>
</evidence>
<evidence type="ECO:0000256" key="11">
    <source>
        <dbReference type="ARBA" id="ARBA00022989"/>
    </source>
</evidence>
<keyword evidence="8" id="KW-0479">Metal-binding</keyword>
<dbReference type="Proteomes" id="UP000580250">
    <property type="component" value="Unassembled WGS sequence"/>
</dbReference>
<dbReference type="EC" id="2.4.1.-" evidence="17"/>
<evidence type="ECO:0000256" key="5">
    <source>
        <dbReference type="ARBA" id="ARBA00022676"/>
    </source>
</evidence>
<dbReference type="GO" id="GO:0000139">
    <property type="term" value="C:Golgi membrane"/>
    <property type="evidence" value="ECO:0007669"/>
    <property type="project" value="UniProtKB-SubCell"/>
</dbReference>
<dbReference type="PANTHER" id="PTHR11675">
    <property type="entry name" value="N-ACETYLGALACTOSAMINYLTRANSFERASE"/>
    <property type="match status" value="1"/>
</dbReference>
<evidence type="ECO:0000256" key="3">
    <source>
        <dbReference type="ARBA" id="ARBA00004922"/>
    </source>
</evidence>
<comment type="subcellular location">
    <subcellularLocation>
        <location evidence="2 17">Golgi apparatus membrane</location>
        <topology evidence="2 17">Single-pass type II membrane protein</topology>
    </subcellularLocation>
</comment>
<keyword evidence="13 17" id="KW-0472">Membrane</keyword>
<keyword evidence="10" id="KW-0735">Signal-anchor</keyword>
<dbReference type="InterPro" id="IPR045885">
    <property type="entry name" value="GalNAc-T"/>
</dbReference>
<evidence type="ECO:0000256" key="1">
    <source>
        <dbReference type="ARBA" id="ARBA00001936"/>
    </source>
</evidence>
<dbReference type="OrthoDB" id="429263at2759"/>
<dbReference type="SUPFAM" id="SSF53448">
    <property type="entry name" value="Nucleotide-diphospho-sugar transferases"/>
    <property type="match status" value="1"/>
</dbReference>
<dbReference type="InterPro" id="IPR000772">
    <property type="entry name" value="Ricin_B_lectin"/>
</dbReference>
<evidence type="ECO:0000256" key="15">
    <source>
        <dbReference type="ARBA" id="ARBA00023180"/>
    </source>
</evidence>
<name>A0A6V7THU5_MELEN</name>
<dbReference type="FunFam" id="3.90.550.10:FF:000021">
    <property type="entry name" value="Polypeptide N-acetylgalactosaminyltransferase"/>
    <property type="match status" value="1"/>
</dbReference>
<comment type="cofactor">
    <cofactor evidence="1 17">
        <name>Mn(2+)</name>
        <dbReference type="ChEBI" id="CHEBI:29035"/>
    </cofactor>
</comment>
<keyword evidence="15" id="KW-0325">Glycoprotein</keyword>
<dbReference type="InterPro" id="IPR029044">
    <property type="entry name" value="Nucleotide-diphossugar_trans"/>
</dbReference>
<keyword evidence="14 17" id="KW-1015">Disulfide bond</keyword>
<keyword evidence="9 17" id="KW-0430">Lectin</keyword>
<dbReference type="GO" id="GO:0030246">
    <property type="term" value="F:carbohydrate binding"/>
    <property type="evidence" value="ECO:0007669"/>
    <property type="project" value="UniProtKB-KW"/>
</dbReference>
<evidence type="ECO:0000313" key="20">
    <source>
        <dbReference type="Proteomes" id="UP000580250"/>
    </source>
</evidence>
<evidence type="ECO:0000256" key="16">
    <source>
        <dbReference type="ARBA" id="ARBA00023211"/>
    </source>
</evidence>
<sequence>MVFLSISISRLRIFLLLVLIFWHIGLYFFIFVLPRYEGSEERQLELEKFSKDLQEELSTFSPFSLPLKSLENAIIYTPNNLIVWSDFDYKSYLSGGKLETGADPYASNKFNQAISDSIEPNREISDTRDESCKQKQFIYNSLKLQKTSIIITFHNEARSTLLRTIWSIFERSPPKLLSEIILVDDFSLDENIGKELVNIQKVRVIRNLKREGLIRSRVKGAKLANAPILTFLDSHCECNVGWLQPLLHRIGEDNKAVVAPVIDVISMDNFNYIAASSNLKGGFGWNLVFKWDRLGIKAAWQRRKDPTSPIKSPVMAGGLFSISKNWFETLGTYDMEMDVWGGENLELSFRVWQCGGTLEIIPCSRVGHVFRKQHPYTFPGGSGKVFQRNTRRAAEVWLDEFKELYLQTVPSARHVDFGNISDRLAIREKLHCKNFKWYLDNVYPELQPLDLFNGRSVQISNGLFCLDSLGRSKVGQSVGLFRCHLDGGNQEWLYDEKSLRLKHSLSGLCVVYDQSSLLIFNHCSDEQFNNKIVISSLSKLSPSSLNNSTLFPIQINGNRCFTLINQQSENNYQSPNVILRALRCRKGDERQLWRITYFKN</sequence>
<dbReference type="Pfam" id="PF00535">
    <property type="entry name" value="Glycos_transf_2"/>
    <property type="match status" value="1"/>
</dbReference>
<dbReference type="PANTHER" id="PTHR11675:SF119">
    <property type="entry name" value="POLYPEPTIDE N-ACETYLGALACTOSAMINYLTRANSFERASE 2"/>
    <property type="match status" value="1"/>
</dbReference>
<dbReference type="SUPFAM" id="SSF50370">
    <property type="entry name" value="Ricin B-like lectins"/>
    <property type="match status" value="1"/>
</dbReference>
<dbReference type="EMBL" id="CAJEWN010000001">
    <property type="protein sequence ID" value="CAD2122203.1"/>
    <property type="molecule type" value="Genomic_DNA"/>
</dbReference>
<feature type="domain" description="Ricin B lectin" evidence="18">
    <location>
        <begin position="453"/>
        <end position="596"/>
    </location>
</feature>